<feature type="non-terminal residue" evidence="1">
    <location>
        <position position="1"/>
    </location>
</feature>
<proteinExistence type="predicted"/>
<reference evidence="1 2" key="1">
    <citation type="journal article" date="2018" name="Front. Plant Sci.">
        <title>Red Clover (Trifolium pratense) and Zigzag Clover (T. medium) - A Picture of Genomic Similarities and Differences.</title>
        <authorList>
            <person name="Dluhosova J."/>
            <person name="Istvanek J."/>
            <person name="Nedelnik J."/>
            <person name="Repkova J."/>
        </authorList>
    </citation>
    <scope>NUCLEOTIDE SEQUENCE [LARGE SCALE GENOMIC DNA]</scope>
    <source>
        <strain evidence="2">cv. 10/8</strain>
        <tissue evidence="1">Leaf</tissue>
    </source>
</reference>
<accession>A0A392NIB5</accession>
<evidence type="ECO:0000313" key="2">
    <source>
        <dbReference type="Proteomes" id="UP000265520"/>
    </source>
</evidence>
<evidence type="ECO:0000313" key="1">
    <source>
        <dbReference type="EMBL" id="MCH99191.1"/>
    </source>
</evidence>
<protein>
    <submittedName>
        <fullName evidence="1">Uncharacterized protein</fullName>
    </submittedName>
</protein>
<name>A0A392NIB5_9FABA</name>
<organism evidence="1 2">
    <name type="scientific">Trifolium medium</name>
    <dbReference type="NCBI Taxonomy" id="97028"/>
    <lineage>
        <taxon>Eukaryota</taxon>
        <taxon>Viridiplantae</taxon>
        <taxon>Streptophyta</taxon>
        <taxon>Embryophyta</taxon>
        <taxon>Tracheophyta</taxon>
        <taxon>Spermatophyta</taxon>
        <taxon>Magnoliopsida</taxon>
        <taxon>eudicotyledons</taxon>
        <taxon>Gunneridae</taxon>
        <taxon>Pentapetalae</taxon>
        <taxon>rosids</taxon>
        <taxon>fabids</taxon>
        <taxon>Fabales</taxon>
        <taxon>Fabaceae</taxon>
        <taxon>Papilionoideae</taxon>
        <taxon>50 kb inversion clade</taxon>
        <taxon>NPAAA clade</taxon>
        <taxon>Hologalegina</taxon>
        <taxon>IRL clade</taxon>
        <taxon>Trifolieae</taxon>
        <taxon>Trifolium</taxon>
    </lineage>
</organism>
<gene>
    <name evidence="1" type="ORF">A2U01_0020202</name>
</gene>
<dbReference type="AlphaFoldDB" id="A0A392NIB5"/>
<sequence>TQPLDFVKILDLSFAMSKGAVKYCPDGAALSSELCFFIHGDMKDAHVEVE</sequence>
<comment type="caution">
    <text evidence="1">The sequence shown here is derived from an EMBL/GenBank/DDBJ whole genome shotgun (WGS) entry which is preliminary data.</text>
</comment>
<dbReference type="EMBL" id="LXQA010039629">
    <property type="protein sequence ID" value="MCH99191.1"/>
    <property type="molecule type" value="Genomic_DNA"/>
</dbReference>
<keyword evidence="2" id="KW-1185">Reference proteome</keyword>
<dbReference type="Proteomes" id="UP000265520">
    <property type="component" value="Unassembled WGS sequence"/>
</dbReference>